<reference evidence="1" key="1">
    <citation type="submission" date="2024-03" db="EMBL/GenBank/DDBJ databases">
        <title>WGS assembly of Saponaria officinalis var. Norfolk2.</title>
        <authorList>
            <person name="Jenkins J."/>
            <person name="Shu S."/>
            <person name="Grimwood J."/>
            <person name="Barry K."/>
            <person name="Goodstein D."/>
            <person name="Schmutz J."/>
            <person name="Leebens-Mack J."/>
            <person name="Osbourn A."/>
        </authorList>
    </citation>
    <scope>NUCLEOTIDE SEQUENCE [LARGE SCALE GENOMIC DNA]</scope>
    <source>
        <strain evidence="1">JIC</strain>
    </source>
</reference>
<comment type="caution">
    <text evidence="1">The sequence shown here is derived from an EMBL/GenBank/DDBJ whole genome shotgun (WGS) entry which is preliminary data.</text>
</comment>
<dbReference type="Pfam" id="PF02620">
    <property type="entry name" value="YceD"/>
    <property type="match status" value="1"/>
</dbReference>
<keyword evidence="2" id="KW-1185">Reference proteome</keyword>
<protein>
    <recommendedName>
        <fullName evidence="3">Large ribosomal RNA subunit accumulation protein YCED homolog 1, chloroplastic</fullName>
    </recommendedName>
</protein>
<dbReference type="PANTHER" id="PTHR34374:SF1">
    <property type="entry name" value="LARGE RIBOSOMAL RNA SUBUNIT ACCUMULATION PROTEIN YCED HOMOLOG 1, CHLOROPLASTIC"/>
    <property type="match status" value="1"/>
</dbReference>
<dbReference type="PANTHER" id="PTHR34374">
    <property type="entry name" value="LARGE RIBOSOMAL RNA SUBUNIT ACCUMULATION PROTEIN YCED HOMOLOG 1, CHLOROPLASTIC"/>
    <property type="match status" value="1"/>
</dbReference>
<dbReference type="Proteomes" id="UP001443914">
    <property type="component" value="Unassembled WGS sequence"/>
</dbReference>
<dbReference type="EMBL" id="JBDFQZ010000011">
    <property type="protein sequence ID" value="KAK9676483.1"/>
    <property type="molecule type" value="Genomic_DNA"/>
</dbReference>
<sequence length="331" mass="36693">MSICCFSSISPLLYSSPTGFSENSSKSRMHNVSTRLLHRSSAYVQCIGPIQAGISSGTFRRKPHDFFRDSLVTKVVNINDPAVSSFGEEEITYDFDWGDDDDEGSPWEGAIIYLRNSSISHMEYCTTLERLGLGKLSSELSTSRASIMGLRVTKAVKDYVDGTPVLLSIDITRKKHKLRIDGIVRTVITLSCNRCGEPAAESVYSNFSLLLTEEPVDEPDTINPGTMYGDVKSQTTVGTAENEEDEDDVLIDIEDRLHFPPEEKEIDISKQIRDLIHLEITINSICDAKCKGICLQCGTNLNNSICSCNNQEIVDTGFGPLGDLRKQMQNK</sequence>
<dbReference type="AlphaFoldDB" id="A0AAW1HJ78"/>
<dbReference type="InterPro" id="IPR003772">
    <property type="entry name" value="YceD"/>
</dbReference>
<gene>
    <name evidence="1" type="ORF">RND81_11G079900</name>
</gene>
<evidence type="ECO:0008006" key="3">
    <source>
        <dbReference type="Google" id="ProtNLM"/>
    </source>
</evidence>
<evidence type="ECO:0000313" key="2">
    <source>
        <dbReference type="Proteomes" id="UP001443914"/>
    </source>
</evidence>
<organism evidence="1 2">
    <name type="scientific">Saponaria officinalis</name>
    <name type="common">Common soapwort</name>
    <name type="synonym">Lychnis saponaria</name>
    <dbReference type="NCBI Taxonomy" id="3572"/>
    <lineage>
        <taxon>Eukaryota</taxon>
        <taxon>Viridiplantae</taxon>
        <taxon>Streptophyta</taxon>
        <taxon>Embryophyta</taxon>
        <taxon>Tracheophyta</taxon>
        <taxon>Spermatophyta</taxon>
        <taxon>Magnoliopsida</taxon>
        <taxon>eudicotyledons</taxon>
        <taxon>Gunneridae</taxon>
        <taxon>Pentapetalae</taxon>
        <taxon>Caryophyllales</taxon>
        <taxon>Caryophyllaceae</taxon>
        <taxon>Caryophylleae</taxon>
        <taxon>Saponaria</taxon>
    </lineage>
</organism>
<proteinExistence type="predicted"/>
<name>A0AAW1HJ78_SAPOF</name>
<evidence type="ECO:0000313" key="1">
    <source>
        <dbReference type="EMBL" id="KAK9676483.1"/>
    </source>
</evidence>
<accession>A0AAW1HJ78</accession>